<dbReference type="SMART" id="SM00635">
    <property type="entry name" value="BID_2"/>
    <property type="match status" value="8"/>
</dbReference>
<feature type="domain" description="BIG2" evidence="2">
    <location>
        <begin position="1225"/>
        <end position="1305"/>
    </location>
</feature>
<gene>
    <name evidence="3" type="ORF">RQP52_03810</name>
</gene>
<dbReference type="PANTHER" id="PTHR23019:SF0">
    <property type="entry name" value="NUCLEAR PORE MEMBRANE GLYCOPROTEIN 210"/>
    <property type="match status" value="1"/>
</dbReference>
<feature type="domain" description="BIG2" evidence="2">
    <location>
        <begin position="1756"/>
        <end position="1847"/>
    </location>
</feature>
<feature type="domain" description="BIG2" evidence="2">
    <location>
        <begin position="1482"/>
        <end position="1559"/>
    </location>
</feature>
<accession>A0ABU3R7G2</accession>
<dbReference type="Proteomes" id="UP001260980">
    <property type="component" value="Unassembled WGS sequence"/>
</dbReference>
<feature type="signal peptide" evidence="1">
    <location>
        <begin position="1"/>
        <end position="34"/>
    </location>
</feature>
<dbReference type="RefSeq" id="WP_315949577.1">
    <property type="nucleotide sequence ID" value="NZ_JAWCUD010000001.1"/>
</dbReference>
<protein>
    <submittedName>
        <fullName evidence="3">DUF5057 domain-containing protein</fullName>
    </submittedName>
</protein>
<feature type="domain" description="BIG2" evidence="2">
    <location>
        <begin position="1056"/>
        <end position="1136"/>
    </location>
</feature>
<feature type="domain" description="BIG2" evidence="2">
    <location>
        <begin position="1315"/>
        <end position="1390"/>
    </location>
</feature>
<evidence type="ECO:0000259" key="2">
    <source>
        <dbReference type="SMART" id="SM00635"/>
    </source>
</evidence>
<organism evidence="3 4">
    <name type="scientific">Paenibacillus violae</name>
    <dbReference type="NCBI Taxonomy" id="3077234"/>
    <lineage>
        <taxon>Bacteria</taxon>
        <taxon>Bacillati</taxon>
        <taxon>Bacillota</taxon>
        <taxon>Bacilli</taxon>
        <taxon>Bacillales</taxon>
        <taxon>Paenibacillaceae</taxon>
        <taxon>Paenibacillus</taxon>
    </lineage>
</organism>
<dbReference type="PANTHER" id="PTHR23019">
    <property type="entry name" value="NUCLEAR PORE MEMBRANE GLYCOPROTEIN GP210-RELATED"/>
    <property type="match status" value="1"/>
</dbReference>
<reference evidence="3 4" key="1">
    <citation type="submission" date="2023-10" db="EMBL/GenBank/DDBJ databases">
        <title>Paenibacillus strain PFR10 Genome sequencing and assembly.</title>
        <authorList>
            <person name="Kim I."/>
        </authorList>
    </citation>
    <scope>NUCLEOTIDE SEQUENCE [LARGE SCALE GENOMIC DNA]</scope>
    <source>
        <strain evidence="3 4">PFR10</strain>
    </source>
</reference>
<feature type="domain" description="BIG2" evidence="2">
    <location>
        <begin position="1660"/>
        <end position="1746"/>
    </location>
</feature>
<dbReference type="InterPro" id="IPR045197">
    <property type="entry name" value="NUP210-like"/>
</dbReference>
<sequence>MFSAIQKKISLLLITSMAISWFGFTGLPSQTVLAAAGDTVTVALKSVNNSKYITTDTSNSSSLYANKTNPWVSDLFDLVDQGEGIYALRSRANSKYVTIGSNSVDTLKASSQTIGTNQKFKIITNSDSSVSFQPTGNLKTYYLSLENDSSGEINVEQSNSTSTLTKFQISYFDLTKPLKILEIKDLEKSSNEKTLTSDLKDKLGTNTDFQLETMSMKKFVALRDELDGKYDAIYFGKSLFNPTSETGSNHDTRFLENDITSLKATEITDKYINKGLPVIVYSDSSKKRGALYQGYLNSNGNYSKSSGNLYNLFNPYNTTTSKSNVIFVNDTDIGSSSAFISKTNLLVNANVRPQLNLTSKPTDYTISSNRDIKYKAGDTLTYTFNVSNVRNIGQRNLVANLYLGVDSVLKFDASNLVQTVPVTSLTNNTISFTLPKGYSGLYYWRLDLVDQTSTGKLKDSAAGVFRYKEQSPTIKVLQVIPNSQSKSMTSSLLLESNLKQNYLHSDDYDINISVIDFNTFNSTEYKTLNSKYDMLIFGFNDSYNGTADISSTAAAAVKSFIATGQGVMFTHDTVYQGNQTWITNFQADTGQIGPMTNMGLNAPNTSTSTVKINEGLLTEFPFFISEMTPSVATTHDQYFRLDLNDPKVIPWYNINGSPRDVEDSWNHYYTYSKGNVTYSGTGHNFVNTTKNSSFPDWEQKLFVNTMYRAFIGSNHKPTLDLISPAAFDASLKNYISANSSISVSFKPDDLDLNDKKVTSSITFTYKDSSGTNQSVKVLADTETNKGETITKTFPNPLAASGGDLTISVSTKDAAGALETKEVAVKVITSTGLTPDRTVSAEKIEVNSPVTVNYIINPTAKPYSAATNLEDLKITGLHYKETFPANLEIVTIPTGFTKTGSLTSGFTLEGDIGEIPYRREGSQFVANSSLFTVVVKPTKAGDYSLSNANLQYKDFASANQNVLFSNKVITAFTKLTSLTLDNLTIAKGDTSKLIPKVMPSDATYQKNEDFTWTTDAATIVTVNASGEIRGVSAGTAKITAVAKDGSGLTATSVVSVIQPGLNITGPTEVAVGADISLQAALVTVNENVTSVRWSSSNSSKANFTVSDKFTGILHGVQKGTVTVTATVVTDKGNTYSKDYTVKIFIPLTSINVGSASIRVGETIKLNSNYTPSDADNLNLTWSTDRSDLVTVDSSGNITGVAEGTAKVIINSTDGSNLTANATVTVVKPSLTVNGPTSVNIGEKITLEATFSTINETVASVTWSSPDQDKASFVTDGDYKRVLTGVKAGTVNGSVTIRTNIGSTYSKNFSVNVTAVPVASVRIDNATIRVNQSYVLTPNFEPTNASIKVLTWESNNPNVVTVDSNGNTRGVAVGTATIKATTTDGTNLSGTATITVIQPSISVNGPDKLFIGGQPITLQVLLSSFNETPTYTTWNVSDEDKLKADFTGVDGSPTRTLTGKQPGIINGTVHMVTDQGSSYDASFKVTVISLQLNDQTVDVGQSGSLSPSITPPLELNSDVIWKSTDVNVLTVDNSGNYQAISEGSTQVTIISKTDQSVIASAKITVAQPTVEFDGDKVVNISGTTTLRAWLRSSHQKAKTFAWALDNPNQSFANVSKSAEDSRDFTGKNVGVVTGTVSIVTDKDITYKQSFSVSVESLAIVRMIDGVESGISVITMDKGESIVLKAALNPSTALNNEFKWSLISEPEENGEAAIVGDDNKQTVTLIGLKKGTIQIKVDVAGGPGFPSKTAAKVVYVRQDLTKLELPDSTITLYAKGTTAQRSFDLLKYLTVTPNKWKKEWINDLNGQLQWKSSSSTIADVDSNGLVTSFKQGSTTITVTNKDDETVKDEITVNVIEFDDRY</sequence>
<dbReference type="EMBL" id="JAWCUD010000001">
    <property type="protein sequence ID" value="MDU0200200.1"/>
    <property type="molecule type" value="Genomic_DNA"/>
</dbReference>
<comment type="caution">
    <text evidence="3">The sequence shown here is derived from an EMBL/GenBank/DDBJ whole genome shotgun (WGS) entry which is preliminary data.</text>
</comment>
<evidence type="ECO:0000313" key="3">
    <source>
        <dbReference type="EMBL" id="MDU0200200.1"/>
    </source>
</evidence>
<keyword evidence="4" id="KW-1185">Reference proteome</keyword>
<dbReference type="CDD" id="cd00257">
    <property type="entry name" value="beta-trefoil_FSCN-like"/>
    <property type="match status" value="1"/>
</dbReference>
<name>A0ABU3R7G2_9BACL</name>
<dbReference type="SUPFAM" id="SSF49373">
    <property type="entry name" value="Invasin/intimin cell-adhesion fragments"/>
    <property type="match status" value="5"/>
</dbReference>
<dbReference type="SUPFAM" id="SSF50405">
    <property type="entry name" value="Actin-crosslinking proteins"/>
    <property type="match status" value="1"/>
</dbReference>
<dbReference type="Pfam" id="PF02368">
    <property type="entry name" value="Big_2"/>
    <property type="match status" value="6"/>
</dbReference>
<feature type="domain" description="BIG2" evidence="2">
    <location>
        <begin position="1145"/>
        <end position="1222"/>
    </location>
</feature>
<dbReference type="InterPro" id="IPR003343">
    <property type="entry name" value="Big_2"/>
</dbReference>
<dbReference type="Gene3D" id="2.60.40.1080">
    <property type="match status" value="7"/>
</dbReference>
<evidence type="ECO:0000313" key="4">
    <source>
        <dbReference type="Proteomes" id="UP001260980"/>
    </source>
</evidence>
<keyword evidence="1" id="KW-0732">Signal</keyword>
<dbReference type="InterPro" id="IPR008964">
    <property type="entry name" value="Invasin/intimin_cell_adhesion"/>
</dbReference>
<dbReference type="InterPro" id="IPR008999">
    <property type="entry name" value="Actin-crosslinking"/>
</dbReference>
<dbReference type="Gene3D" id="2.80.10.50">
    <property type="match status" value="1"/>
</dbReference>
<feature type="domain" description="BIG2" evidence="2">
    <location>
        <begin position="973"/>
        <end position="1051"/>
    </location>
</feature>
<proteinExistence type="predicted"/>
<feature type="chain" id="PRO_5047455138" evidence="1">
    <location>
        <begin position="35"/>
        <end position="1858"/>
    </location>
</feature>
<evidence type="ECO:0000256" key="1">
    <source>
        <dbReference type="SAM" id="SignalP"/>
    </source>
</evidence>